<feature type="domain" description="PGG" evidence="2">
    <location>
        <begin position="175"/>
        <end position="243"/>
    </location>
</feature>
<dbReference type="AlphaFoldDB" id="A0A2P6QWT5"/>
<dbReference type="STRING" id="74649.A0A2P6QWT5"/>
<keyword evidence="1" id="KW-1133">Transmembrane helix</keyword>
<evidence type="ECO:0000313" key="3">
    <source>
        <dbReference type="EMBL" id="PRQ38655.1"/>
    </source>
</evidence>
<evidence type="ECO:0000256" key="1">
    <source>
        <dbReference type="SAM" id="Phobius"/>
    </source>
</evidence>
<name>A0A2P6QWT5_ROSCH</name>
<organism evidence="3 4">
    <name type="scientific">Rosa chinensis</name>
    <name type="common">China rose</name>
    <dbReference type="NCBI Taxonomy" id="74649"/>
    <lineage>
        <taxon>Eukaryota</taxon>
        <taxon>Viridiplantae</taxon>
        <taxon>Streptophyta</taxon>
        <taxon>Embryophyta</taxon>
        <taxon>Tracheophyta</taxon>
        <taxon>Spermatophyta</taxon>
        <taxon>Magnoliopsida</taxon>
        <taxon>eudicotyledons</taxon>
        <taxon>Gunneridae</taxon>
        <taxon>Pentapetalae</taxon>
        <taxon>rosids</taxon>
        <taxon>fabids</taxon>
        <taxon>Rosales</taxon>
        <taxon>Rosaceae</taxon>
        <taxon>Rosoideae</taxon>
        <taxon>Rosoideae incertae sedis</taxon>
        <taxon>Rosa</taxon>
    </lineage>
</organism>
<dbReference type="GO" id="GO:0016020">
    <property type="term" value="C:membrane"/>
    <property type="evidence" value="ECO:0007669"/>
    <property type="project" value="TreeGrafter"/>
</dbReference>
<dbReference type="Gramene" id="PRQ38655">
    <property type="protein sequence ID" value="PRQ38655"/>
    <property type="gene ID" value="RchiOBHm_Chr4g0416391"/>
</dbReference>
<evidence type="ECO:0000259" key="2">
    <source>
        <dbReference type="Pfam" id="PF13962"/>
    </source>
</evidence>
<keyword evidence="1" id="KW-0812">Transmembrane</keyword>
<dbReference type="Pfam" id="PF13962">
    <property type="entry name" value="PGG"/>
    <property type="match status" value="1"/>
</dbReference>
<gene>
    <name evidence="3" type="ORF">RchiOBHm_Chr4g0416391</name>
</gene>
<comment type="caution">
    <text evidence="3">The sequence shown here is derived from an EMBL/GenBank/DDBJ whole genome shotgun (WGS) entry which is preliminary data.</text>
</comment>
<reference evidence="3 4" key="1">
    <citation type="journal article" date="2018" name="Nat. Genet.">
        <title>The Rosa genome provides new insights in the design of modern roses.</title>
        <authorList>
            <person name="Bendahmane M."/>
        </authorList>
    </citation>
    <scope>NUCLEOTIDE SEQUENCE [LARGE SCALE GENOMIC DNA]</scope>
    <source>
        <strain evidence="4">cv. Old Blush</strain>
    </source>
</reference>
<proteinExistence type="predicted"/>
<feature type="transmembrane region" description="Helical" evidence="1">
    <location>
        <begin position="180"/>
        <end position="202"/>
    </location>
</feature>
<keyword evidence="4" id="KW-1185">Reference proteome</keyword>
<feature type="transmembrane region" description="Helical" evidence="1">
    <location>
        <begin position="222"/>
        <end position="251"/>
    </location>
</feature>
<dbReference type="InterPro" id="IPR036770">
    <property type="entry name" value="Ankyrin_rpt-contain_sf"/>
</dbReference>
<dbReference type="Proteomes" id="UP000238479">
    <property type="component" value="Chromosome 4"/>
</dbReference>
<dbReference type="PANTHER" id="PTHR24177:SF329">
    <property type="entry name" value="ANKYRIN REPEAT PROTEIN"/>
    <property type="match status" value="1"/>
</dbReference>
<dbReference type="InterPro" id="IPR026961">
    <property type="entry name" value="PGG_dom"/>
</dbReference>
<sequence>MKLFHVRSVESLDRMCEVIKNINSIDLFRSGIYELMFDAAERGNSELFPRLWKANPELLWRVNSNKKTIFQVAVECRQEKVYSLIYGLTADHKKVIANAADDKNNSVVHLAAVLSPSAKLDHISGGALHMQRELQWFKELESLSPLCLEYSNTDEKKPGELFTESHKELMKEGEMWMKDTATSCTVVGGLIITMMFATAFAIPGGNNGDTGLPIFIEYKLFMVFIISAAVSLFSSTTSVLMFLGILITTFLSL</sequence>
<dbReference type="Gene3D" id="1.25.40.20">
    <property type="entry name" value="Ankyrin repeat-containing domain"/>
    <property type="match status" value="1"/>
</dbReference>
<dbReference type="OMA" id="HKKVIAN"/>
<accession>A0A2P6QWT5</accession>
<protein>
    <submittedName>
        <fullName evidence="3">Putative PGG domain-containing protein</fullName>
    </submittedName>
</protein>
<dbReference type="PANTHER" id="PTHR24177">
    <property type="entry name" value="CASKIN"/>
    <property type="match status" value="1"/>
</dbReference>
<dbReference type="EMBL" id="PDCK01000042">
    <property type="protein sequence ID" value="PRQ38655.1"/>
    <property type="molecule type" value="Genomic_DNA"/>
</dbReference>
<keyword evidence="1" id="KW-0472">Membrane</keyword>
<dbReference type="SUPFAM" id="SSF140860">
    <property type="entry name" value="Pseudo ankyrin repeat-like"/>
    <property type="match status" value="1"/>
</dbReference>
<evidence type="ECO:0000313" key="4">
    <source>
        <dbReference type="Proteomes" id="UP000238479"/>
    </source>
</evidence>